<proteinExistence type="predicted"/>
<accession>A0A391NT65</accession>
<evidence type="ECO:0000313" key="2">
    <source>
        <dbReference type="Proteomes" id="UP000265618"/>
    </source>
</evidence>
<comment type="caution">
    <text evidence="1">The sequence shown here is derived from an EMBL/GenBank/DDBJ whole genome shotgun (WGS) entry which is preliminary data.</text>
</comment>
<keyword evidence="2" id="KW-1185">Reference proteome</keyword>
<name>A0A391NT65_9EUKA</name>
<protein>
    <submittedName>
        <fullName evidence="1">Uncharacterized protein</fullName>
    </submittedName>
</protein>
<organism evidence="1 2">
    <name type="scientific">Kipferlia bialata</name>
    <dbReference type="NCBI Taxonomy" id="797122"/>
    <lineage>
        <taxon>Eukaryota</taxon>
        <taxon>Metamonada</taxon>
        <taxon>Carpediemonas-like organisms</taxon>
        <taxon>Kipferlia</taxon>
    </lineage>
</organism>
<evidence type="ECO:0000313" key="1">
    <source>
        <dbReference type="EMBL" id="GCA63236.1"/>
    </source>
</evidence>
<gene>
    <name evidence="1" type="ORF">KIPB_008693</name>
</gene>
<dbReference type="EMBL" id="BDIP01002754">
    <property type="protein sequence ID" value="GCA63236.1"/>
    <property type="molecule type" value="Genomic_DNA"/>
</dbReference>
<dbReference type="AlphaFoldDB" id="A0A391NT65"/>
<feature type="non-terminal residue" evidence="1">
    <location>
        <position position="59"/>
    </location>
</feature>
<reference evidence="1 2" key="1">
    <citation type="journal article" date="2018" name="PLoS ONE">
        <title>The draft genome of Kipferlia bialata reveals reductive genome evolution in fornicate parasites.</title>
        <authorList>
            <person name="Tanifuji G."/>
            <person name="Takabayashi S."/>
            <person name="Kume K."/>
            <person name="Takagi M."/>
            <person name="Nakayama T."/>
            <person name="Kamikawa R."/>
            <person name="Inagaki Y."/>
            <person name="Hashimoto T."/>
        </authorList>
    </citation>
    <scope>NUCLEOTIDE SEQUENCE [LARGE SCALE GENOMIC DNA]</scope>
    <source>
        <strain evidence="1">NY0173</strain>
    </source>
</reference>
<sequence>MSGPGPSGVDAQAAALVQHVLTCQSDPLDVLLLLHLTSMQNPQYLRLFILAGLGSEARQ</sequence>
<dbReference type="Proteomes" id="UP000265618">
    <property type="component" value="Unassembled WGS sequence"/>
</dbReference>